<organism evidence="3 4">
    <name type="scientific">Actinomadura parmotrematis</name>
    <dbReference type="NCBI Taxonomy" id="2864039"/>
    <lineage>
        <taxon>Bacteria</taxon>
        <taxon>Bacillati</taxon>
        <taxon>Actinomycetota</taxon>
        <taxon>Actinomycetes</taxon>
        <taxon>Streptosporangiales</taxon>
        <taxon>Thermomonosporaceae</taxon>
        <taxon>Actinomadura</taxon>
    </lineage>
</organism>
<keyword evidence="4" id="KW-1185">Reference proteome</keyword>
<name>A0ABS7G3K0_9ACTN</name>
<protein>
    <submittedName>
        <fullName evidence="3">Uncharacterized protein</fullName>
    </submittedName>
</protein>
<dbReference type="Proteomes" id="UP000774570">
    <property type="component" value="Unassembled WGS sequence"/>
</dbReference>
<sequence length="160" mass="17094">MDMIKMAEFADKVRDHQQDAHEARAEAELRLENHMREGDTTPELMDAIASMAHLRAAAAWWDQVVDMIDRQLPHPADAVAVLRKARRDAHRASARLTSAQPGRHSAFMTGFMEAALEGAGTFKIDAGRLLDTWDAPRAIGGAHGSGGAGGGAETGTGTPG</sequence>
<comment type="caution">
    <text evidence="3">The sequence shown here is derived from an EMBL/GenBank/DDBJ whole genome shotgun (WGS) entry which is preliminary data.</text>
</comment>
<reference evidence="3 4" key="1">
    <citation type="submission" date="2021-07" db="EMBL/GenBank/DDBJ databases">
        <title>Actinomadura sp. PM05-2 isolated from lichen.</title>
        <authorList>
            <person name="Somphong A."/>
            <person name="Phongsopitanun W."/>
            <person name="Tanasupawat S."/>
            <person name="Peongsungnone V."/>
        </authorList>
    </citation>
    <scope>NUCLEOTIDE SEQUENCE [LARGE SCALE GENOMIC DNA]</scope>
    <source>
        <strain evidence="3 4">PM05-2</strain>
    </source>
</reference>
<evidence type="ECO:0000313" key="4">
    <source>
        <dbReference type="Proteomes" id="UP000774570"/>
    </source>
</evidence>
<gene>
    <name evidence="3" type="ORF">K1Y72_33425</name>
</gene>
<feature type="region of interest" description="Disordered" evidence="2">
    <location>
        <begin position="141"/>
        <end position="160"/>
    </location>
</feature>
<dbReference type="EMBL" id="JAIBOA010000032">
    <property type="protein sequence ID" value="MBW8487295.1"/>
    <property type="molecule type" value="Genomic_DNA"/>
</dbReference>
<evidence type="ECO:0000313" key="3">
    <source>
        <dbReference type="EMBL" id="MBW8487295.1"/>
    </source>
</evidence>
<dbReference type="RefSeq" id="WP_220170529.1">
    <property type="nucleotide sequence ID" value="NZ_JAIBOA010000032.1"/>
</dbReference>
<feature type="coiled-coil region" evidence="1">
    <location>
        <begin position="6"/>
        <end position="37"/>
    </location>
</feature>
<keyword evidence="1" id="KW-0175">Coiled coil</keyword>
<proteinExistence type="predicted"/>
<evidence type="ECO:0000256" key="1">
    <source>
        <dbReference type="SAM" id="Coils"/>
    </source>
</evidence>
<evidence type="ECO:0000256" key="2">
    <source>
        <dbReference type="SAM" id="MobiDB-lite"/>
    </source>
</evidence>
<accession>A0ABS7G3K0</accession>